<evidence type="ECO:0000256" key="2">
    <source>
        <dbReference type="ARBA" id="ARBA00022598"/>
    </source>
</evidence>
<keyword evidence="8" id="KW-0808">Transferase</keyword>
<feature type="transmembrane region" description="Helical" evidence="6">
    <location>
        <begin position="50"/>
        <end position="76"/>
    </location>
</feature>
<feature type="transmembrane region" description="Helical" evidence="6">
    <location>
        <begin position="398"/>
        <end position="416"/>
    </location>
</feature>
<dbReference type="SUPFAM" id="SSF69593">
    <property type="entry name" value="Glycerol-3-phosphate (1)-acyltransferase"/>
    <property type="match status" value="1"/>
</dbReference>
<dbReference type="InterPro" id="IPR036259">
    <property type="entry name" value="MFS_trans_sf"/>
</dbReference>
<accession>A0A1I3Y807</accession>
<gene>
    <name evidence="8" type="ORF">SAMN04488082_11925</name>
</gene>
<dbReference type="GO" id="GO:0022857">
    <property type="term" value="F:transmembrane transporter activity"/>
    <property type="evidence" value="ECO:0007669"/>
    <property type="project" value="InterPro"/>
</dbReference>
<dbReference type="AlphaFoldDB" id="A0A1I3Y807"/>
<evidence type="ECO:0000259" key="7">
    <source>
        <dbReference type="SMART" id="SM00563"/>
    </source>
</evidence>
<dbReference type="InterPro" id="IPR000873">
    <property type="entry name" value="AMP-dep_synth/lig_dom"/>
</dbReference>
<dbReference type="EMBL" id="FORX01000019">
    <property type="protein sequence ID" value="SFK28004.1"/>
    <property type="molecule type" value="Genomic_DNA"/>
</dbReference>
<dbReference type="SUPFAM" id="SSF56801">
    <property type="entry name" value="Acetyl-CoA synthetase-like"/>
    <property type="match status" value="1"/>
</dbReference>
<evidence type="ECO:0000313" key="9">
    <source>
        <dbReference type="Proteomes" id="UP000198635"/>
    </source>
</evidence>
<dbReference type="InterPro" id="IPR002123">
    <property type="entry name" value="Plipid/glycerol_acylTrfase"/>
</dbReference>
<dbReference type="SMART" id="SM00563">
    <property type="entry name" value="PlsC"/>
    <property type="match status" value="1"/>
</dbReference>
<feature type="transmembrane region" description="Helical" evidence="6">
    <location>
        <begin position="243"/>
        <end position="266"/>
    </location>
</feature>
<dbReference type="SUPFAM" id="SSF103473">
    <property type="entry name" value="MFS general substrate transporter"/>
    <property type="match status" value="1"/>
</dbReference>
<reference evidence="9" key="1">
    <citation type="submission" date="2016-10" db="EMBL/GenBank/DDBJ databases">
        <authorList>
            <person name="Varghese N."/>
            <person name="Submissions S."/>
        </authorList>
    </citation>
    <scope>NUCLEOTIDE SEQUENCE [LARGE SCALE GENOMIC DNA]</scope>
    <source>
        <strain evidence="9">DSM 5918</strain>
    </source>
</reference>
<dbReference type="InterPro" id="IPR011701">
    <property type="entry name" value="MFS"/>
</dbReference>
<dbReference type="Gene3D" id="3.40.50.12780">
    <property type="entry name" value="N-terminal domain of ligase-like"/>
    <property type="match status" value="1"/>
</dbReference>
<evidence type="ECO:0000256" key="6">
    <source>
        <dbReference type="SAM" id="Phobius"/>
    </source>
</evidence>
<dbReference type="Pfam" id="PF07690">
    <property type="entry name" value="MFS_1"/>
    <property type="match status" value="1"/>
</dbReference>
<evidence type="ECO:0000313" key="8">
    <source>
        <dbReference type="EMBL" id="SFK28004.1"/>
    </source>
</evidence>
<feature type="transmembrane region" description="Helical" evidence="6">
    <location>
        <begin position="181"/>
        <end position="202"/>
    </location>
</feature>
<keyword evidence="5 6" id="KW-0472">Membrane</keyword>
<evidence type="ECO:0000256" key="5">
    <source>
        <dbReference type="ARBA" id="ARBA00023136"/>
    </source>
</evidence>
<feature type="transmembrane region" description="Helical" evidence="6">
    <location>
        <begin position="334"/>
        <end position="356"/>
    </location>
</feature>
<feature type="transmembrane region" description="Helical" evidence="6">
    <location>
        <begin position="368"/>
        <end position="392"/>
    </location>
</feature>
<feature type="transmembrane region" description="Helical" evidence="6">
    <location>
        <begin position="310"/>
        <end position="328"/>
    </location>
</feature>
<dbReference type="GO" id="GO:0016746">
    <property type="term" value="F:acyltransferase activity"/>
    <property type="evidence" value="ECO:0007669"/>
    <property type="project" value="UniProtKB-KW"/>
</dbReference>
<evidence type="ECO:0000256" key="1">
    <source>
        <dbReference type="ARBA" id="ARBA00006432"/>
    </source>
</evidence>
<dbReference type="STRING" id="52560.SAMN04488082_11925"/>
<dbReference type="InterPro" id="IPR042099">
    <property type="entry name" value="ANL_N_sf"/>
</dbReference>
<dbReference type="CDD" id="cd07989">
    <property type="entry name" value="LPLAT_AGPAT-like"/>
    <property type="match status" value="1"/>
</dbReference>
<dbReference type="Pfam" id="PF01553">
    <property type="entry name" value="Acyltransferase"/>
    <property type="match status" value="1"/>
</dbReference>
<comment type="similarity">
    <text evidence="1">Belongs to the ATP-dependent AMP-binding enzyme family.</text>
</comment>
<dbReference type="GO" id="GO:0016405">
    <property type="term" value="F:CoA-ligase activity"/>
    <property type="evidence" value="ECO:0007669"/>
    <property type="project" value="TreeGrafter"/>
</dbReference>
<organism evidence="8 9">
    <name type="scientific">Desulfomicrobium apsheronum</name>
    <dbReference type="NCBI Taxonomy" id="52560"/>
    <lineage>
        <taxon>Bacteria</taxon>
        <taxon>Pseudomonadati</taxon>
        <taxon>Thermodesulfobacteriota</taxon>
        <taxon>Desulfovibrionia</taxon>
        <taxon>Desulfovibrionales</taxon>
        <taxon>Desulfomicrobiaceae</taxon>
        <taxon>Desulfomicrobium</taxon>
    </lineage>
</organism>
<evidence type="ECO:0000256" key="3">
    <source>
        <dbReference type="ARBA" id="ARBA00022692"/>
    </source>
</evidence>
<dbReference type="Gene3D" id="1.20.1250.20">
    <property type="entry name" value="MFS general substrate transporter like domains"/>
    <property type="match status" value="1"/>
</dbReference>
<keyword evidence="2 8" id="KW-0436">Ligase</keyword>
<keyword evidence="9" id="KW-1185">Reference proteome</keyword>
<feature type="transmembrane region" description="Helical" evidence="6">
    <location>
        <begin position="149"/>
        <end position="169"/>
    </location>
</feature>
<keyword evidence="8" id="KW-0012">Acyltransferase</keyword>
<dbReference type="PANTHER" id="PTHR24096">
    <property type="entry name" value="LONG-CHAIN-FATTY-ACID--COA LIGASE"/>
    <property type="match status" value="1"/>
</dbReference>
<dbReference type="Proteomes" id="UP000198635">
    <property type="component" value="Unassembled WGS sequence"/>
</dbReference>
<dbReference type="PANTHER" id="PTHR24096:SF149">
    <property type="entry name" value="AMP-BINDING DOMAIN-CONTAINING PROTEIN-RELATED"/>
    <property type="match status" value="1"/>
</dbReference>
<dbReference type="CDD" id="cd06173">
    <property type="entry name" value="MFS_MefA_like"/>
    <property type="match status" value="1"/>
</dbReference>
<dbReference type="Pfam" id="PF00501">
    <property type="entry name" value="AMP-binding"/>
    <property type="match status" value="1"/>
</dbReference>
<name>A0A1I3Y807_9BACT</name>
<feature type="transmembrane region" description="Helical" evidence="6">
    <location>
        <begin position="12"/>
        <end position="30"/>
    </location>
</feature>
<protein>
    <submittedName>
        <fullName evidence="8">Acyl-[acyl-carrier-protein]-phospholipid O-acyltransferase / long-chain-fatty-acid--[acyl-carrier-protein] ligase</fullName>
    </submittedName>
</protein>
<dbReference type="OrthoDB" id="9799237at2"/>
<proteinExistence type="inferred from homology"/>
<sequence>MEATKSSHRRLLGIRGFLPYLLVVLINAMLDLGHKIIIQNTVFKCYDGSTQIALTALVNACILLPFIMFFTPAGFLSDRFSKHRVMRWTAGLAIPLTVLIYGSYLLGWFEAAFVLTLILAAQSAFYSPAKYGYIKEMAGKDSLGMANGVVQAVTIVAILLGGVLFSLLFESLIGDATTKEGILRAIAPSGLLLIAGAVAQTLTALRIPQYKPGDTSLRLNFRTYARGIYLKNNLKNIRGHETIWLCVLGLSLFWAVNQVLFAAFGAHLKDFAGVTSTVVAQGLLAIGGVGIIAGSITAGRLSRTYIETGIIPLAALGMTLCLAIIPGMSNIPALGSLLAVYGFFGGLYVVPLNALIQFNAKDSDLGTILAGNNFLQNVFMLSFLCVTVLASLTGLSSVPIILILAAIMGLGSVHTLRKLPQAFMRFLLRIVFAQRYRLVVSGLENIPSQGGVLLLGNHTSWIDWAVLHLAVPRPVRFVMSRHYYSRWYLRWFLDLYRVIPISSAASSSALRKITENLKAGECVVLFPEGAISRNGQLGAFRRGYCIPAVQSECVIVPFYLRGLWGSRWSAVSRHFRRNTNGVLARDVNLCFGPAMPASATPQEVKDAVHRQSILAWQEFARTQTSIPEKWLRAVKRAPARLAVADSSGAQTTGEELFLLALCLSRKLKTLPEKAVGILLPPGVRGAAANMAVLMAGKTTVNLDPDLPAEAFVNCLDQAGIKTVLSTREHIERLRGRGCAALQGDMRFMFVEDCRTSLRGTTVERALIRFMPLALLRFILPLRVRPEATAAIIFVKREEQIPVGVRLGHSSIITNARQIASLFPPRGDDVLLTAMPLHDALGLTTTMFLPLLESVPMACAHDPFEARKMGRMCVDFEATMLCADPAMLEAYVVSPVLHPLMFASLRSVLSGGLALSDHCVQAFRHKFGLIVHDGYGTTETTPVATVNAPDVLNPLDLSVQQGRKPGTVGLPLPGSALRIVHPQTLTDLPHGESGRILIGGTQVMQGYLGRDDLTEKAVIETDGIRWFVTPDRGRLDEDGFLVLEIGQERS</sequence>
<dbReference type="RefSeq" id="WP_092377786.1">
    <property type="nucleotide sequence ID" value="NZ_FORX01000019.1"/>
</dbReference>
<keyword evidence="3 6" id="KW-0812">Transmembrane</keyword>
<feature type="domain" description="Phospholipid/glycerol acyltransferase" evidence="7">
    <location>
        <begin position="452"/>
        <end position="563"/>
    </location>
</feature>
<keyword evidence="4 6" id="KW-1133">Transmembrane helix</keyword>
<feature type="transmembrane region" description="Helical" evidence="6">
    <location>
        <begin position="278"/>
        <end position="298"/>
    </location>
</feature>
<evidence type="ECO:0000256" key="4">
    <source>
        <dbReference type="ARBA" id="ARBA00022989"/>
    </source>
</evidence>